<reference evidence="2" key="1">
    <citation type="submission" date="2021-08" db="EMBL/GenBank/DDBJ databases">
        <authorList>
            <person name="Papudeshi B."/>
            <person name="Bashey-Visser F."/>
        </authorList>
    </citation>
    <scope>NUCLEOTIDE SEQUENCE</scope>
    <source>
        <strain evidence="2">MC_266_E_2016</strain>
    </source>
</reference>
<evidence type="ECO:0000256" key="1">
    <source>
        <dbReference type="SAM" id="MobiDB-lite"/>
    </source>
</evidence>
<comment type="caution">
    <text evidence="2">The sequence shown here is derived from an EMBL/GenBank/DDBJ whole genome shotgun (WGS) entry which is preliminary data.</text>
</comment>
<feature type="region of interest" description="Disordered" evidence="1">
    <location>
        <begin position="405"/>
        <end position="436"/>
    </location>
</feature>
<dbReference type="EMBL" id="JAILSO010000032">
    <property type="protein sequence ID" value="MDE1478642.1"/>
    <property type="molecule type" value="Genomic_DNA"/>
</dbReference>
<reference evidence="2" key="2">
    <citation type="journal article" date="2022" name="J. Evol. Biol.">
        <title>Pre- and post-association barriers to host switching in sympatric mutualists.</title>
        <authorList>
            <person name="Dinges Z.M."/>
            <person name="Phillips R.K."/>
            <person name="Lively C.M."/>
            <person name="Bashey F."/>
        </authorList>
    </citation>
    <scope>NUCLEOTIDE SEQUENCE</scope>
    <source>
        <strain evidence="2">MC_266_E_2016</strain>
    </source>
</reference>
<evidence type="ECO:0008006" key="4">
    <source>
        <dbReference type="Google" id="ProtNLM"/>
    </source>
</evidence>
<protein>
    <recommendedName>
        <fullName evidence="4">Bacteriophage protein</fullName>
    </recommendedName>
</protein>
<accession>A0AAJ1J9J9</accession>
<feature type="compositionally biased region" description="Polar residues" evidence="1">
    <location>
        <begin position="648"/>
        <end position="663"/>
    </location>
</feature>
<gene>
    <name evidence="2" type="ORF">KKJ01_10475</name>
</gene>
<name>A0AAJ1J9J9_XENBV</name>
<sequence length="663" mass="73911">MANAFDFELNADENATKALAEIEARLKGLQPTLNSTREGLRFGGSETLDNVGSVSNKLRDMSQFAKDNVQHIGAIIPPLKNVGELTAKYGGLAKKYGGIIGGVGAIGYGATKLYQGMRDAGKDAITRSTRAKNSGMSVADFTRMSGAMQISTGASMDDTDQSVESLYPVLQNALTNRNSSTKAELNKIGVEIAKNKNGNADVYQTMKNLAAEWNNIVPEAQNTLREHLGLDGNTLSFLRDGGQKKEGKLKIEELLNKSDKFGLTIQDKANEQIEKVGERINEVEARVAGTLRNWKNDMLLTGVGQWDKAKETAKDKNPVHGFFAGAATYFNLFDFNNGGDQLALLKKARKDKEFRKTLTFKENTDLLLTYASEDLIKKLNAYYFPNAKPSHVGEKVPDMPIVEEPKIGSENNKIGSENNKNSSGNTRKPRGIRNNNPLNIEFAKQKGATVEDHPERRFAKFNTPYEGLERTAWQLRRYFNGLTDKVYRQSVDLIVSKWAPPGKKDNNRTEEYIKRIAKRLGVGRHDRLDLNNHNVMYALMREMGMVESKSFPYDKDLVMAAITSTPDPTKMLAKNDTPNIDPRVSSNNEKNTNEQEQQYPSLYSKKTDVESEAEIAKGMVKAFQEAIRDKLQVEFTLVNEQTGERQKFQSNTAGKVTTSMRFP</sequence>
<feature type="compositionally biased region" description="Polar residues" evidence="1">
    <location>
        <begin position="409"/>
        <end position="426"/>
    </location>
</feature>
<dbReference type="AlphaFoldDB" id="A0AAJ1J9J9"/>
<evidence type="ECO:0000313" key="2">
    <source>
        <dbReference type="EMBL" id="MDE1478642.1"/>
    </source>
</evidence>
<dbReference type="Proteomes" id="UP001222434">
    <property type="component" value="Unassembled WGS sequence"/>
</dbReference>
<organism evidence="2 3">
    <name type="scientific">Xenorhabdus bovienii</name>
    <name type="common">Xenorhabdus nematophila subsp. bovienii</name>
    <dbReference type="NCBI Taxonomy" id="40576"/>
    <lineage>
        <taxon>Bacteria</taxon>
        <taxon>Pseudomonadati</taxon>
        <taxon>Pseudomonadota</taxon>
        <taxon>Gammaproteobacteria</taxon>
        <taxon>Enterobacterales</taxon>
        <taxon>Morganellaceae</taxon>
        <taxon>Xenorhabdus</taxon>
    </lineage>
</organism>
<feature type="compositionally biased region" description="Low complexity" evidence="1">
    <location>
        <begin position="587"/>
        <end position="598"/>
    </location>
</feature>
<proteinExistence type="predicted"/>
<evidence type="ECO:0000313" key="3">
    <source>
        <dbReference type="Proteomes" id="UP001222434"/>
    </source>
</evidence>
<feature type="region of interest" description="Disordered" evidence="1">
    <location>
        <begin position="567"/>
        <end position="599"/>
    </location>
</feature>
<dbReference type="RefSeq" id="WP_274712566.1">
    <property type="nucleotide sequence ID" value="NZ_JAILSO010000032.1"/>
</dbReference>
<feature type="region of interest" description="Disordered" evidence="1">
    <location>
        <begin position="644"/>
        <end position="663"/>
    </location>
</feature>